<evidence type="ECO:0000256" key="6">
    <source>
        <dbReference type="PIRSR" id="PIRSR602129-50"/>
    </source>
</evidence>
<dbReference type="GO" id="GO:0019752">
    <property type="term" value="P:carboxylic acid metabolic process"/>
    <property type="evidence" value="ECO:0007669"/>
    <property type="project" value="InterPro"/>
</dbReference>
<dbReference type="Gene3D" id="3.40.640.10">
    <property type="entry name" value="Type I PLP-dependent aspartate aminotransferase-like (Major domain)"/>
    <property type="match status" value="1"/>
</dbReference>
<evidence type="ECO:0000256" key="1">
    <source>
        <dbReference type="ARBA" id="ARBA00001933"/>
    </source>
</evidence>
<dbReference type="AlphaFoldDB" id="A0A2G2YMG8"/>
<dbReference type="PANTHER" id="PTHR46101:SF9">
    <property type="entry name" value="HISTIDINE DECARBOXYLASE"/>
    <property type="match status" value="1"/>
</dbReference>
<dbReference type="OMA" id="NCADFRA"/>
<dbReference type="GO" id="GO:0030170">
    <property type="term" value="F:pyridoxal phosphate binding"/>
    <property type="evidence" value="ECO:0007669"/>
    <property type="project" value="InterPro"/>
</dbReference>
<dbReference type="Proteomes" id="UP000222542">
    <property type="component" value="Unassembled WGS sequence"/>
</dbReference>
<dbReference type="Gene3D" id="3.90.1150.10">
    <property type="entry name" value="Aspartate Aminotransferase, domain 1"/>
    <property type="match status" value="1"/>
</dbReference>
<comment type="cofactor">
    <cofactor evidence="1 6 7">
        <name>pyridoxal 5'-phosphate</name>
        <dbReference type="ChEBI" id="CHEBI:597326"/>
    </cofactor>
</comment>
<comment type="similarity">
    <text evidence="2 7">Belongs to the group II decarboxylase family.</text>
</comment>
<protein>
    <submittedName>
        <fullName evidence="8">Serine decarboxylase 1</fullName>
    </submittedName>
</protein>
<evidence type="ECO:0000256" key="3">
    <source>
        <dbReference type="ARBA" id="ARBA00022793"/>
    </source>
</evidence>
<accession>A0A2G2YMG8</accession>
<dbReference type="NCBIfam" id="NF002748">
    <property type="entry name" value="PRK02769.1"/>
    <property type="match status" value="1"/>
</dbReference>
<dbReference type="SUPFAM" id="SSF53383">
    <property type="entry name" value="PLP-dependent transferases"/>
    <property type="match status" value="1"/>
</dbReference>
<dbReference type="InterPro" id="IPR015421">
    <property type="entry name" value="PyrdxlP-dep_Trfase_major"/>
</dbReference>
<dbReference type="OrthoDB" id="2161780at2759"/>
<evidence type="ECO:0000256" key="4">
    <source>
        <dbReference type="ARBA" id="ARBA00022898"/>
    </source>
</evidence>
<keyword evidence="4 6" id="KW-0663">Pyridoxal phosphate</keyword>
<dbReference type="InterPro" id="IPR015422">
    <property type="entry name" value="PyrdxlP-dep_Trfase_small"/>
</dbReference>
<organism evidence="8 9">
    <name type="scientific">Capsicum annuum</name>
    <name type="common">Capsicum pepper</name>
    <dbReference type="NCBI Taxonomy" id="4072"/>
    <lineage>
        <taxon>Eukaryota</taxon>
        <taxon>Viridiplantae</taxon>
        <taxon>Streptophyta</taxon>
        <taxon>Embryophyta</taxon>
        <taxon>Tracheophyta</taxon>
        <taxon>Spermatophyta</taxon>
        <taxon>Magnoliopsida</taxon>
        <taxon>eudicotyledons</taxon>
        <taxon>Gunneridae</taxon>
        <taxon>Pentapetalae</taxon>
        <taxon>asterids</taxon>
        <taxon>lamiids</taxon>
        <taxon>Solanales</taxon>
        <taxon>Solanaceae</taxon>
        <taxon>Solanoideae</taxon>
        <taxon>Capsiceae</taxon>
        <taxon>Capsicum</taxon>
    </lineage>
</organism>
<evidence type="ECO:0000313" key="9">
    <source>
        <dbReference type="Proteomes" id="UP000222542"/>
    </source>
</evidence>
<dbReference type="InterPro" id="IPR002129">
    <property type="entry name" value="PyrdxlP-dep_de-COase"/>
</dbReference>
<dbReference type="PROSITE" id="PS00392">
    <property type="entry name" value="DDC_GAD_HDC_YDC"/>
    <property type="match status" value="1"/>
</dbReference>
<dbReference type="InterPro" id="IPR015424">
    <property type="entry name" value="PyrdxlP-dep_Trfase"/>
</dbReference>
<dbReference type="EMBL" id="AYRZ02000010">
    <property type="protein sequence ID" value="PHT70895.1"/>
    <property type="molecule type" value="Genomic_DNA"/>
</dbReference>
<keyword evidence="3" id="KW-0210">Decarboxylase</keyword>
<evidence type="ECO:0000313" key="8">
    <source>
        <dbReference type="EMBL" id="PHT70895.1"/>
    </source>
</evidence>
<sequence length="435" mass="49381">MTFPTKSEINTSSLPRKNLCLSVVEPNIKDKASSQELDMILTQYLESLYQRKKYHIGYPTNMSYEHHAILAPLLQFSLNNCGDPFTQSPVDFHSKDFEIAVLDWFAQLWEIEKDEYWGYITNGGTEGNLHGLLVGRELLPGGMIYASADSHCSIFKAARMYRMEIETLNTLVSGEIDYEDLRTKLLLNQNKPAIININIGTTFKGAIDDIDLVVQALEYCGYSNDRYYIHCDAALCGLIVPFIKHAKTITFKKPIGSISISGHKFLGCPIPCGIQITRKSYVNSLSKVEYIASADITISGSRNGLAPIFLWYNLSMKGHAGLKQDSKMCIENAQYLKDRLLKEGISAMLNEFSSTVVFERPCDHKFIRRWQLCYLSGMTHVVVMPGITREIIDSFLNDLMQERKNWYQDETTQPPCLADDIGSQNCLCSYQKMHY</sequence>
<feature type="modified residue" description="N6-(pyridoxal phosphate)lysine" evidence="6">
    <location>
        <position position="264"/>
    </location>
</feature>
<dbReference type="SMR" id="A0A2G2YMG8"/>
<dbReference type="Pfam" id="PF00282">
    <property type="entry name" value="Pyridoxal_deC"/>
    <property type="match status" value="1"/>
</dbReference>
<keyword evidence="5 7" id="KW-0456">Lyase</keyword>
<comment type="caution">
    <text evidence="8">The sequence shown here is derived from an EMBL/GenBank/DDBJ whole genome shotgun (WGS) entry which is preliminary data.</text>
</comment>
<gene>
    <name evidence="8" type="ORF">T459_25999</name>
</gene>
<name>A0A2G2YMG8_CAPAN</name>
<dbReference type="STRING" id="4072.A0A2G2YMG8"/>
<evidence type="ECO:0000256" key="7">
    <source>
        <dbReference type="RuleBase" id="RU000382"/>
    </source>
</evidence>
<dbReference type="PANTHER" id="PTHR46101">
    <property type="match status" value="1"/>
</dbReference>
<evidence type="ECO:0000256" key="5">
    <source>
        <dbReference type="ARBA" id="ARBA00023239"/>
    </source>
</evidence>
<reference evidence="8 9" key="2">
    <citation type="journal article" date="2017" name="Genome Biol.">
        <title>New reference genome sequences of hot pepper reveal the massive evolution of plant disease-resistance genes by retroduplication.</title>
        <authorList>
            <person name="Kim S."/>
            <person name="Park J."/>
            <person name="Yeom S.I."/>
            <person name="Kim Y.M."/>
            <person name="Seo E."/>
            <person name="Kim K.T."/>
            <person name="Kim M.S."/>
            <person name="Lee J.M."/>
            <person name="Cheong K."/>
            <person name="Shin H.S."/>
            <person name="Kim S.B."/>
            <person name="Han K."/>
            <person name="Lee J."/>
            <person name="Park M."/>
            <person name="Lee H.A."/>
            <person name="Lee H.Y."/>
            <person name="Lee Y."/>
            <person name="Oh S."/>
            <person name="Lee J.H."/>
            <person name="Choi E."/>
            <person name="Choi E."/>
            <person name="Lee S.E."/>
            <person name="Jeon J."/>
            <person name="Kim H."/>
            <person name="Choi G."/>
            <person name="Song H."/>
            <person name="Lee J."/>
            <person name="Lee S.C."/>
            <person name="Kwon J.K."/>
            <person name="Lee H.Y."/>
            <person name="Koo N."/>
            <person name="Hong Y."/>
            <person name="Kim R.W."/>
            <person name="Kang W.H."/>
            <person name="Huh J.H."/>
            <person name="Kang B.C."/>
            <person name="Yang T.J."/>
            <person name="Lee Y.H."/>
            <person name="Bennetzen J.L."/>
            <person name="Choi D."/>
        </authorList>
    </citation>
    <scope>NUCLEOTIDE SEQUENCE [LARGE SCALE GENOMIC DNA]</scope>
    <source>
        <strain evidence="9">cv. CM334</strain>
    </source>
</reference>
<dbReference type="Gramene" id="PHT70895">
    <property type="protein sequence ID" value="PHT70895"/>
    <property type="gene ID" value="T459_25999"/>
</dbReference>
<proteinExistence type="inferred from homology"/>
<evidence type="ECO:0000256" key="2">
    <source>
        <dbReference type="ARBA" id="ARBA00009533"/>
    </source>
</evidence>
<dbReference type="InterPro" id="IPR021115">
    <property type="entry name" value="Pyridoxal-P_BS"/>
</dbReference>
<dbReference type="GO" id="GO:0016831">
    <property type="term" value="F:carboxy-lyase activity"/>
    <property type="evidence" value="ECO:0007669"/>
    <property type="project" value="UniProtKB-KW"/>
</dbReference>
<reference evidence="8 9" key="1">
    <citation type="journal article" date="2014" name="Nat. Genet.">
        <title>Genome sequence of the hot pepper provides insights into the evolution of pungency in Capsicum species.</title>
        <authorList>
            <person name="Kim S."/>
            <person name="Park M."/>
            <person name="Yeom S.I."/>
            <person name="Kim Y.M."/>
            <person name="Lee J.M."/>
            <person name="Lee H.A."/>
            <person name="Seo E."/>
            <person name="Choi J."/>
            <person name="Cheong K."/>
            <person name="Kim K.T."/>
            <person name="Jung K."/>
            <person name="Lee G.W."/>
            <person name="Oh S.K."/>
            <person name="Bae C."/>
            <person name="Kim S.B."/>
            <person name="Lee H.Y."/>
            <person name="Kim S.Y."/>
            <person name="Kim M.S."/>
            <person name="Kang B.C."/>
            <person name="Jo Y.D."/>
            <person name="Yang H.B."/>
            <person name="Jeong H.J."/>
            <person name="Kang W.H."/>
            <person name="Kwon J.K."/>
            <person name="Shin C."/>
            <person name="Lim J.Y."/>
            <person name="Park J.H."/>
            <person name="Huh J.H."/>
            <person name="Kim J.S."/>
            <person name="Kim B.D."/>
            <person name="Cohen O."/>
            <person name="Paran I."/>
            <person name="Suh M.C."/>
            <person name="Lee S.B."/>
            <person name="Kim Y.K."/>
            <person name="Shin Y."/>
            <person name="Noh S.J."/>
            <person name="Park J."/>
            <person name="Seo Y.S."/>
            <person name="Kwon S.Y."/>
            <person name="Kim H.A."/>
            <person name="Park J.M."/>
            <person name="Kim H.J."/>
            <person name="Choi S.B."/>
            <person name="Bosland P.W."/>
            <person name="Reeves G."/>
            <person name="Jo S.H."/>
            <person name="Lee B.W."/>
            <person name="Cho H.T."/>
            <person name="Choi H.S."/>
            <person name="Lee M.S."/>
            <person name="Yu Y."/>
            <person name="Do Choi Y."/>
            <person name="Park B.S."/>
            <person name="van Deynze A."/>
            <person name="Ashrafi H."/>
            <person name="Hill T."/>
            <person name="Kim W.T."/>
            <person name="Pai H.S."/>
            <person name="Ahn H.K."/>
            <person name="Yeam I."/>
            <person name="Giovannoni J.J."/>
            <person name="Rose J.K."/>
            <person name="Sorensen I."/>
            <person name="Lee S.J."/>
            <person name="Kim R.W."/>
            <person name="Choi I.Y."/>
            <person name="Choi B.S."/>
            <person name="Lim J.S."/>
            <person name="Lee Y.H."/>
            <person name="Choi D."/>
        </authorList>
    </citation>
    <scope>NUCLEOTIDE SEQUENCE [LARGE SCALE GENOMIC DNA]</scope>
    <source>
        <strain evidence="9">cv. CM334</strain>
    </source>
</reference>
<dbReference type="InterPro" id="IPR051151">
    <property type="entry name" value="Group_II_Decarboxylase"/>
</dbReference>
<keyword evidence="9" id="KW-1185">Reference proteome</keyword>